<keyword evidence="2" id="KW-1133">Transmembrane helix</keyword>
<gene>
    <name evidence="3" type="ORF">KC19_1G055300</name>
</gene>
<feature type="transmembrane region" description="Helical" evidence="2">
    <location>
        <begin position="137"/>
        <end position="156"/>
    </location>
</feature>
<dbReference type="Proteomes" id="UP000822688">
    <property type="component" value="Chromosome 1"/>
</dbReference>
<keyword evidence="1" id="KW-0175">Coiled coil</keyword>
<dbReference type="PANTHER" id="PTHR33287:SF11">
    <property type="entry name" value="OS03G0778400 PROTEIN"/>
    <property type="match status" value="1"/>
</dbReference>
<evidence type="ECO:0000256" key="2">
    <source>
        <dbReference type="SAM" id="Phobius"/>
    </source>
</evidence>
<protein>
    <submittedName>
        <fullName evidence="3">Uncharacterized protein</fullName>
    </submittedName>
</protein>
<accession>A0A8T0J2Q6</accession>
<evidence type="ECO:0000313" key="4">
    <source>
        <dbReference type="Proteomes" id="UP000822688"/>
    </source>
</evidence>
<reference evidence="3" key="1">
    <citation type="submission" date="2020-06" db="EMBL/GenBank/DDBJ databases">
        <title>WGS assembly of Ceratodon purpureus strain R40.</title>
        <authorList>
            <person name="Carey S.B."/>
            <person name="Jenkins J."/>
            <person name="Shu S."/>
            <person name="Lovell J.T."/>
            <person name="Sreedasyam A."/>
            <person name="Maumus F."/>
            <person name="Tiley G.P."/>
            <person name="Fernandez-Pozo N."/>
            <person name="Barry K."/>
            <person name="Chen C."/>
            <person name="Wang M."/>
            <person name="Lipzen A."/>
            <person name="Daum C."/>
            <person name="Saski C.A."/>
            <person name="Payton A.C."/>
            <person name="Mcbreen J.C."/>
            <person name="Conrad R.E."/>
            <person name="Kollar L.M."/>
            <person name="Olsson S."/>
            <person name="Huttunen S."/>
            <person name="Landis J.B."/>
            <person name="Wickett N.J."/>
            <person name="Johnson M.G."/>
            <person name="Rensing S.A."/>
            <person name="Grimwood J."/>
            <person name="Schmutz J."/>
            <person name="Mcdaniel S.F."/>
        </authorList>
    </citation>
    <scope>NUCLEOTIDE SEQUENCE</scope>
    <source>
        <strain evidence="3">R40</strain>
    </source>
</reference>
<feature type="transmembrane region" description="Helical" evidence="2">
    <location>
        <begin position="105"/>
        <end position="125"/>
    </location>
</feature>
<keyword evidence="4" id="KW-1185">Reference proteome</keyword>
<comment type="caution">
    <text evidence="3">The sequence shown here is derived from an EMBL/GenBank/DDBJ whole genome shotgun (WGS) entry which is preliminary data.</text>
</comment>
<feature type="non-terminal residue" evidence="3">
    <location>
        <position position="1"/>
    </location>
</feature>
<name>A0A8T0J2Q6_CERPU</name>
<evidence type="ECO:0000313" key="3">
    <source>
        <dbReference type="EMBL" id="KAG0589875.1"/>
    </source>
</evidence>
<dbReference type="AlphaFoldDB" id="A0A8T0J2Q6"/>
<keyword evidence="2" id="KW-0472">Membrane</keyword>
<dbReference type="PANTHER" id="PTHR33287">
    <property type="entry name" value="OS03G0453550 PROTEIN"/>
    <property type="match status" value="1"/>
</dbReference>
<dbReference type="EMBL" id="CM026421">
    <property type="protein sequence ID" value="KAG0589875.1"/>
    <property type="molecule type" value="Genomic_DNA"/>
</dbReference>
<proteinExistence type="predicted"/>
<sequence>WWSSEDRRSSAGCAGARFGFEKKCAAAKNEVDKIEREASRAAGAAVDAEDKTTEHAEYVRIKNILDVKNNPVYSSAFEEWNRQLKEQRIKLVDKEKEETDVTTQVYNIVGFFSVFQGVVLTAVSQLASGSQPKCGKAWFPIVLSVFATVVALVALYKKYVALKGLEDSSIEFRDLRDEFSKRVETLLTKGKNFKFCKDLKEPGPSKLEHNFWLFKICTLVALLLFTGIFVLSYLVILCDRFLT</sequence>
<feature type="transmembrane region" description="Helical" evidence="2">
    <location>
        <begin position="212"/>
        <end position="236"/>
    </location>
</feature>
<keyword evidence="2" id="KW-0812">Transmembrane</keyword>
<evidence type="ECO:0000256" key="1">
    <source>
        <dbReference type="SAM" id="Coils"/>
    </source>
</evidence>
<organism evidence="3 4">
    <name type="scientific">Ceratodon purpureus</name>
    <name type="common">Fire moss</name>
    <name type="synonym">Dicranum purpureum</name>
    <dbReference type="NCBI Taxonomy" id="3225"/>
    <lineage>
        <taxon>Eukaryota</taxon>
        <taxon>Viridiplantae</taxon>
        <taxon>Streptophyta</taxon>
        <taxon>Embryophyta</taxon>
        <taxon>Bryophyta</taxon>
        <taxon>Bryophytina</taxon>
        <taxon>Bryopsida</taxon>
        <taxon>Dicranidae</taxon>
        <taxon>Pseudoditrichales</taxon>
        <taxon>Ditrichaceae</taxon>
        <taxon>Ceratodon</taxon>
    </lineage>
</organism>
<feature type="coiled-coil region" evidence="1">
    <location>
        <begin position="17"/>
        <end position="51"/>
    </location>
</feature>